<dbReference type="EC" id="1.14.12.19" evidence="6"/>
<accession>A0ABW3VRD0</accession>
<evidence type="ECO:0000256" key="3">
    <source>
        <dbReference type="ARBA" id="ARBA00023004"/>
    </source>
</evidence>
<dbReference type="EMBL" id="JBHTMB010000287">
    <property type="protein sequence ID" value="MFD1237360.1"/>
    <property type="molecule type" value="Genomic_DNA"/>
</dbReference>
<dbReference type="Gene3D" id="2.102.10.10">
    <property type="entry name" value="Rieske [2Fe-2S] iron-sulphur domain"/>
    <property type="match status" value="1"/>
</dbReference>
<evidence type="ECO:0000256" key="4">
    <source>
        <dbReference type="ARBA" id="ARBA00023014"/>
    </source>
</evidence>
<dbReference type="SUPFAM" id="SSF50022">
    <property type="entry name" value="ISP domain"/>
    <property type="match status" value="1"/>
</dbReference>
<keyword evidence="4" id="KW-0411">Iron-sulfur</keyword>
<reference evidence="7" key="1">
    <citation type="journal article" date="2019" name="Int. J. Syst. Evol. Microbiol.">
        <title>The Global Catalogue of Microorganisms (GCM) 10K type strain sequencing project: providing services to taxonomists for standard genome sequencing and annotation.</title>
        <authorList>
            <consortium name="The Broad Institute Genomics Platform"/>
            <consortium name="The Broad Institute Genome Sequencing Center for Infectious Disease"/>
            <person name="Wu L."/>
            <person name="Ma J."/>
        </authorList>
    </citation>
    <scope>NUCLEOTIDE SEQUENCE [LARGE SCALE GENOMIC DNA]</scope>
    <source>
        <strain evidence="7">CCUG 49018</strain>
    </source>
</reference>
<feature type="domain" description="Rieske" evidence="5">
    <location>
        <begin position="7"/>
        <end position="104"/>
    </location>
</feature>
<gene>
    <name evidence="6" type="ORF">ACFQ34_29090</name>
</gene>
<evidence type="ECO:0000313" key="7">
    <source>
        <dbReference type="Proteomes" id="UP001597182"/>
    </source>
</evidence>
<sequence>MSSSVQVRVCAVRDVPAGEGIRIERPELPEPIAVFNDGGRLFALSDMCSHADASLADGEVTDCQVECPMHFARFDLVTGRPRSLPALLPVRTYEVTVHDGDVHVTLPEGGAKP</sequence>
<dbReference type="PANTHER" id="PTHR21496:SF23">
    <property type="entry name" value="3-PHENYLPROPIONATE_CINNAMIC ACID DIOXYGENASE FERREDOXIN SUBUNIT"/>
    <property type="match status" value="1"/>
</dbReference>
<dbReference type="NCBIfam" id="NF007422">
    <property type="entry name" value="PRK09965.1"/>
    <property type="match status" value="1"/>
</dbReference>
<dbReference type="CDD" id="cd03528">
    <property type="entry name" value="Rieske_RO_ferredoxin"/>
    <property type="match status" value="1"/>
</dbReference>
<keyword evidence="7" id="KW-1185">Reference proteome</keyword>
<dbReference type="InterPro" id="IPR036922">
    <property type="entry name" value="Rieske_2Fe-2S_sf"/>
</dbReference>
<evidence type="ECO:0000256" key="1">
    <source>
        <dbReference type="ARBA" id="ARBA00022714"/>
    </source>
</evidence>
<keyword evidence="1" id="KW-0001">2Fe-2S</keyword>
<keyword evidence="3" id="KW-0408">Iron</keyword>
<dbReference type="PANTHER" id="PTHR21496">
    <property type="entry name" value="FERREDOXIN-RELATED"/>
    <property type="match status" value="1"/>
</dbReference>
<dbReference type="GO" id="GO:0008695">
    <property type="term" value="F:3-phenylpropionate dioxygenase activity"/>
    <property type="evidence" value="ECO:0007669"/>
    <property type="project" value="UniProtKB-EC"/>
</dbReference>
<comment type="caution">
    <text evidence="6">The sequence shown here is derived from an EMBL/GenBank/DDBJ whole genome shotgun (WGS) entry which is preliminary data.</text>
</comment>
<dbReference type="Proteomes" id="UP001597182">
    <property type="component" value="Unassembled WGS sequence"/>
</dbReference>
<protein>
    <submittedName>
        <fullName evidence="6">Bifunctional 3-phenylpropionate/cinnamic acid dioxygenase ferredoxin subunit</fullName>
        <ecNumber evidence="6">1.14.12.19</ecNumber>
    </submittedName>
</protein>
<keyword evidence="2" id="KW-0479">Metal-binding</keyword>
<organism evidence="6 7">
    <name type="scientific">Pseudonocardia benzenivorans</name>
    <dbReference type="NCBI Taxonomy" id="228005"/>
    <lineage>
        <taxon>Bacteria</taxon>
        <taxon>Bacillati</taxon>
        <taxon>Actinomycetota</taxon>
        <taxon>Actinomycetes</taxon>
        <taxon>Pseudonocardiales</taxon>
        <taxon>Pseudonocardiaceae</taxon>
        <taxon>Pseudonocardia</taxon>
    </lineage>
</organism>
<evidence type="ECO:0000259" key="5">
    <source>
        <dbReference type="PROSITE" id="PS51296"/>
    </source>
</evidence>
<keyword evidence="6" id="KW-0223">Dioxygenase</keyword>
<evidence type="ECO:0000256" key="2">
    <source>
        <dbReference type="ARBA" id="ARBA00022723"/>
    </source>
</evidence>
<name>A0ABW3VRD0_9PSEU</name>
<keyword evidence="6" id="KW-0560">Oxidoreductase</keyword>
<dbReference type="RefSeq" id="WP_297661208.1">
    <property type="nucleotide sequence ID" value="NZ_JBHTMB010000287.1"/>
</dbReference>
<dbReference type="Pfam" id="PF00355">
    <property type="entry name" value="Rieske"/>
    <property type="match status" value="1"/>
</dbReference>
<dbReference type="PROSITE" id="PS51296">
    <property type="entry name" value="RIESKE"/>
    <property type="match status" value="1"/>
</dbReference>
<evidence type="ECO:0000313" key="6">
    <source>
        <dbReference type="EMBL" id="MFD1237360.1"/>
    </source>
</evidence>
<proteinExistence type="predicted"/>
<dbReference type="InterPro" id="IPR017941">
    <property type="entry name" value="Rieske_2Fe-2S"/>
</dbReference>